<dbReference type="KEGG" id="mym:A176_000836"/>
<dbReference type="Gene3D" id="3.40.50.1820">
    <property type="entry name" value="alpha/beta hydrolase"/>
    <property type="match status" value="1"/>
</dbReference>
<name>A0A0H4WMD1_9BACT</name>
<feature type="chain" id="PRO_5005211823" evidence="1">
    <location>
        <begin position="22"/>
        <end position="282"/>
    </location>
</feature>
<reference evidence="2 3" key="1">
    <citation type="journal article" date="2016" name="PLoS ONE">
        <title>Complete Genome Sequence and Comparative Genomics of a Novel Myxobacterium Myxococcus hansupus.</title>
        <authorList>
            <person name="Sharma G."/>
            <person name="Narwani T."/>
            <person name="Subramanian S."/>
        </authorList>
    </citation>
    <scope>NUCLEOTIDE SEQUENCE [LARGE SCALE GENOMIC DNA]</scope>
    <source>
        <strain evidence="3">mixupus</strain>
    </source>
</reference>
<organism evidence="2 3">
    <name type="scientific">Pseudomyxococcus hansupus</name>
    <dbReference type="NCBI Taxonomy" id="1297742"/>
    <lineage>
        <taxon>Bacteria</taxon>
        <taxon>Pseudomonadati</taxon>
        <taxon>Myxococcota</taxon>
        <taxon>Myxococcia</taxon>
        <taxon>Myxococcales</taxon>
        <taxon>Cystobacterineae</taxon>
        <taxon>Myxococcaceae</taxon>
        <taxon>Pseudomyxococcus</taxon>
    </lineage>
</organism>
<evidence type="ECO:0000256" key="1">
    <source>
        <dbReference type="SAM" id="SignalP"/>
    </source>
</evidence>
<evidence type="ECO:0000313" key="2">
    <source>
        <dbReference type="EMBL" id="AKQ63924.1"/>
    </source>
</evidence>
<dbReference type="InterPro" id="IPR000801">
    <property type="entry name" value="Esterase-like"/>
</dbReference>
<dbReference type="Proteomes" id="UP000009026">
    <property type="component" value="Chromosome"/>
</dbReference>
<proteinExistence type="predicted"/>
<keyword evidence="1" id="KW-0732">Signal</keyword>
<dbReference type="SUPFAM" id="SSF53474">
    <property type="entry name" value="alpha/beta-Hydrolases"/>
    <property type="match status" value="1"/>
</dbReference>
<keyword evidence="3" id="KW-1185">Reference proteome</keyword>
<dbReference type="EMBL" id="CP012109">
    <property type="protein sequence ID" value="AKQ63924.1"/>
    <property type="molecule type" value="Genomic_DNA"/>
</dbReference>
<dbReference type="PANTHER" id="PTHR48098">
    <property type="entry name" value="ENTEROCHELIN ESTERASE-RELATED"/>
    <property type="match status" value="1"/>
</dbReference>
<feature type="signal peptide" evidence="1">
    <location>
        <begin position="1"/>
        <end position="21"/>
    </location>
</feature>
<dbReference type="PATRIC" id="fig|1297742.4.peg.851"/>
<dbReference type="PANTHER" id="PTHR48098:SF6">
    <property type="entry name" value="FERRI-BACILLIBACTIN ESTERASE BESA"/>
    <property type="match status" value="1"/>
</dbReference>
<dbReference type="InterPro" id="IPR050583">
    <property type="entry name" value="Mycobacterial_A85_antigen"/>
</dbReference>
<evidence type="ECO:0000313" key="3">
    <source>
        <dbReference type="Proteomes" id="UP000009026"/>
    </source>
</evidence>
<dbReference type="AlphaFoldDB" id="A0A0H4WMD1"/>
<dbReference type="Pfam" id="PF00756">
    <property type="entry name" value="Esterase"/>
    <property type="match status" value="1"/>
</dbReference>
<accession>A0A0H4WMD1</accession>
<sequence length="282" mass="31040">MMRTSMKCVGLLLFVLGCACASTKPLPTEPVPPHQTFTLDSAKLKEPRPINVYLPPGYAASGDTRFPVLYMPDGGLKEDFPHLATTVDTAIRAGELRPVIIVGIENTVRRRDMTGPTTVATDLEVAPVTGGSATFRAFIHEELMPEVERRYRVTQERAIIGESLAGYFIVETFFLQPDLFDTYLALSPSLWWNAESLVNGAGEWLATHPDLRAGIYLSSADETDIGPAVARLQESLRANAPAGLKWEVEPRPDLRHDNIYRQSSPGVLRKWLPPVATTNATP</sequence>
<dbReference type="eggNOG" id="COG2819">
    <property type="taxonomic scope" value="Bacteria"/>
</dbReference>
<gene>
    <name evidence="2" type="ORF">A176_000836</name>
</gene>
<protein>
    <submittedName>
        <fullName evidence="2">Putative esterase</fullName>
    </submittedName>
</protein>
<dbReference type="PROSITE" id="PS51257">
    <property type="entry name" value="PROKAR_LIPOPROTEIN"/>
    <property type="match status" value="1"/>
</dbReference>
<dbReference type="STRING" id="1297742.A176_000836"/>
<dbReference type="InterPro" id="IPR029058">
    <property type="entry name" value="AB_hydrolase_fold"/>
</dbReference>